<evidence type="ECO:0000256" key="6">
    <source>
        <dbReference type="ARBA" id="ARBA00023316"/>
    </source>
</evidence>
<reference evidence="10 11" key="1">
    <citation type="submission" date="2021-03" db="EMBL/GenBank/DDBJ databases">
        <title>Genomic Encyclopedia of Type Strains, Phase IV (KMG-IV): sequencing the most valuable type-strain genomes for metagenomic binning, comparative biology and taxonomic classification.</title>
        <authorList>
            <person name="Goeker M."/>
        </authorList>
    </citation>
    <scope>NUCLEOTIDE SEQUENCE [LARGE SCALE GENOMIC DNA]</scope>
    <source>
        <strain evidence="10 11">DSM 3984</strain>
    </source>
</reference>
<dbReference type="PANTHER" id="PTHR21581">
    <property type="entry name" value="D-ALANYL-D-ALANINE CARBOXYPEPTIDASE"/>
    <property type="match status" value="1"/>
</dbReference>
<evidence type="ECO:0000313" key="10">
    <source>
        <dbReference type="EMBL" id="MBP1888886.1"/>
    </source>
</evidence>
<keyword evidence="4" id="KW-0133">Cell shape</keyword>
<feature type="transmembrane region" description="Helical" evidence="8">
    <location>
        <begin position="390"/>
        <end position="414"/>
    </location>
</feature>
<dbReference type="EMBL" id="JAGGJZ010000001">
    <property type="protein sequence ID" value="MBP1888886.1"/>
    <property type="molecule type" value="Genomic_DNA"/>
</dbReference>
<keyword evidence="11" id="KW-1185">Reference proteome</keyword>
<gene>
    <name evidence="10" type="ORF">J2Z53_000465</name>
</gene>
<dbReference type="PANTHER" id="PTHR21581:SF26">
    <property type="entry name" value="D-ALANYL-D-ALANINE ENDOPEPTIDASE"/>
    <property type="match status" value="1"/>
</dbReference>
<dbReference type="InterPro" id="IPR001967">
    <property type="entry name" value="Peptidase_S11_N"/>
</dbReference>
<evidence type="ECO:0000256" key="3">
    <source>
        <dbReference type="ARBA" id="ARBA00022801"/>
    </source>
</evidence>
<name>A0ABS4EY19_9CLOT</name>
<dbReference type="EC" id="3.4.16.4" evidence="10"/>
<evidence type="ECO:0000313" key="11">
    <source>
        <dbReference type="Proteomes" id="UP000783390"/>
    </source>
</evidence>
<sequence>MNSTKKGLLIKTMVLVFAMYLLSPLGITKSYADTTLPNPNITAKYAITMDLKTGEVIYSKSADAKAYPASITKLLTALIFAEKAQKDTPIKFTESAKAQPQYSLHSNWPGVKMKVGDTMTADDVMKGLLMFSGNDAAYMIADYVAGNADNFAKLMNKKAQEIGMKDSHFVTPNGLHNPNHYTTAYDLALLTKAAFNNPWVREVMETKDATINISGKPVKLENRNRTLGKYGNIGGKTGTTNEAGECLATVYDRNGRQLIGVVLDSSVSANDTTRYNDMNAIMDYSYAAKPSIYKKSGDSINNVTLKYKMFKFFGPEKTIKAPVTLSQDAMLYNNSFNENNAKITFNSDTKDAWSVAASNNVNLNLSVKEYKTALAGTIGVSFGQLFKANIFAYLGIILGIVIVILIIIFIIRMINKRRYRKRRYGRSSYSHYRRY</sequence>
<keyword evidence="8" id="KW-1133">Transmembrane helix</keyword>
<comment type="caution">
    <text evidence="10">The sequence shown here is derived from an EMBL/GenBank/DDBJ whole genome shotgun (WGS) entry which is preliminary data.</text>
</comment>
<organism evidence="10 11">
    <name type="scientific">Clostridium moniliforme</name>
    <dbReference type="NCBI Taxonomy" id="39489"/>
    <lineage>
        <taxon>Bacteria</taxon>
        <taxon>Bacillati</taxon>
        <taxon>Bacillota</taxon>
        <taxon>Clostridia</taxon>
        <taxon>Eubacteriales</taxon>
        <taxon>Clostridiaceae</taxon>
        <taxon>Clostridium</taxon>
    </lineage>
</organism>
<keyword evidence="5" id="KW-0573">Peptidoglycan synthesis</keyword>
<dbReference type="InterPro" id="IPR018044">
    <property type="entry name" value="Peptidase_S11"/>
</dbReference>
<keyword evidence="2" id="KW-0732">Signal</keyword>
<dbReference type="SUPFAM" id="SSF56601">
    <property type="entry name" value="beta-lactamase/transpeptidase-like"/>
    <property type="match status" value="1"/>
</dbReference>
<feature type="domain" description="Peptidase S11 D-alanyl-D-alanine carboxypeptidase A N-terminal" evidence="9">
    <location>
        <begin position="37"/>
        <end position="265"/>
    </location>
</feature>
<comment type="similarity">
    <text evidence="1 7">Belongs to the peptidase S11 family.</text>
</comment>
<keyword evidence="10" id="KW-0121">Carboxypeptidase</keyword>
<keyword evidence="8" id="KW-0812">Transmembrane</keyword>
<evidence type="ECO:0000256" key="7">
    <source>
        <dbReference type="RuleBase" id="RU004016"/>
    </source>
</evidence>
<evidence type="ECO:0000259" key="9">
    <source>
        <dbReference type="Pfam" id="PF00768"/>
    </source>
</evidence>
<dbReference type="Gene3D" id="3.40.710.10">
    <property type="entry name" value="DD-peptidase/beta-lactamase superfamily"/>
    <property type="match status" value="1"/>
</dbReference>
<evidence type="ECO:0000256" key="8">
    <source>
        <dbReference type="SAM" id="Phobius"/>
    </source>
</evidence>
<protein>
    <submittedName>
        <fullName evidence="10">D-alanyl-D-alanine carboxypeptidase</fullName>
        <ecNumber evidence="10">3.4.16.4</ecNumber>
    </submittedName>
</protein>
<evidence type="ECO:0000256" key="1">
    <source>
        <dbReference type="ARBA" id="ARBA00007164"/>
    </source>
</evidence>
<dbReference type="Proteomes" id="UP000783390">
    <property type="component" value="Unassembled WGS sequence"/>
</dbReference>
<accession>A0ABS4EY19</accession>
<evidence type="ECO:0000256" key="5">
    <source>
        <dbReference type="ARBA" id="ARBA00022984"/>
    </source>
</evidence>
<evidence type="ECO:0000256" key="2">
    <source>
        <dbReference type="ARBA" id="ARBA00022729"/>
    </source>
</evidence>
<keyword evidence="3 10" id="KW-0378">Hydrolase</keyword>
<dbReference type="InterPro" id="IPR012338">
    <property type="entry name" value="Beta-lactam/transpept-like"/>
</dbReference>
<dbReference type="RefSeq" id="WP_209795605.1">
    <property type="nucleotide sequence ID" value="NZ_JAGGJZ010000001.1"/>
</dbReference>
<dbReference type="GO" id="GO:0009002">
    <property type="term" value="F:serine-type D-Ala-D-Ala carboxypeptidase activity"/>
    <property type="evidence" value="ECO:0007669"/>
    <property type="project" value="UniProtKB-EC"/>
</dbReference>
<dbReference type="Pfam" id="PF00768">
    <property type="entry name" value="Peptidase_S11"/>
    <property type="match status" value="1"/>
</dbReference>
<dbReference type="PRINTS" id="PR00725">
    <property type="entry name" value="DADACBPTASE1"/>
</dbReference>
<keyword evidence="10" id="KW-0645">Protease</keyword>
<evidence type="ECO:0000256" key="4">
    <source>
        <dbReference type="ARBA" id="ARBA00022960"/>
    </source>
</evidence>
<proteinExistence type="inferred from homology"/>
<keyword evidence="6" id="KW-0961">Cell wall biogenesis/degradation</keyword>
<keyword evidence="8" id="KW-0472">Membrane</keyword>